<feature type="compositionally biased region" description="Low complexity" evidence="1">
    <location>
        <begin position="182"/>
        <end position="191"/>
    </location>
</feature>
<evidence type="ECO:0000313" key="6">
    <source>
        <dbReference type="Proteomes" id="UP000015241"/>
    </source>
</evidence>
<dbReference type="InterPro" id="IPR011044">
    <property type="entry name" value="Quino_amine_DH_bsu"/>
</dbReference>
<dbReference type="eggNOG" id="KOG2395">
    <property type="taxonomic scope" value="Eukaryota"/>
</dbReference>
<feature type="compositionally biased region" description="Basic and acidic residues" evidence="1">
    <location>
        <begin position="166"/>
        <end position="177"/>
    </location>
</feature>
<reference evidence="5 6" key="1">
    <citation type="journal article" date="2012" name="Science">
        <title>The Paleozoic origin of enzymatic lignin decomposition reconstructed from 31 fungal genomes.</title>
        <authorList>
            <person name="Floudas D."/>
            <person name="Binder M."/>
            <person name="Riley R."/>
            <person name="Barry K."/>
            <person name="Blanchette R.A."/>
            <person name="Henrissat B."/>
            <person name="Martinez A.T."/>
            <person name="Otillar R."/>
            <person name="Spatafora J.W."/>
            <person name="Yadav J.S."/>
            <person name="Aerts A."/>
            <person name="Benoit I."/>
            <person name="Boyd A."/>
            <person name="Carlson A."/>
            <person name="Copeland A."/>
            <person name="Coutinho P.M."/>
            <person name="de Vries R.P."/>
            <person name="Ferreira P."/>
            <person name="Findley K."/>
            <person name="Foster B."/>
            <person name="Gaskell J."/>
            <person name="Glotzer D."/>
            <person name="Gorecki P."/>
            <person name="Heitman J."/>
            <person name="Hesse C."/>
            <person name="Hori C."/>
            <person name="Igarashi K."/>
            <person name="Jurgens J.A."/>
            <person name="Kallen N."/>
            <person name="Kersten P."/>
            <person name="Kohler A."/>
            <person name="Kuees U."/>
            <person name="Kumar T.K.A."/>
            <person name="Kuo A."/>
            <person name="LaButti K."/>
            <person name="Larrondo L.F."/>
            <person name="Lindquist E."/>
            <person name="Ling A."/>
            <person name="Lombard V."/>
            <person name="Lucas S."/>
            <person name="Lundell T."/>
            <person name="Martin R."/>
            <person name="McLaughlin D.J."/>
            <person name="Morgenstern I."/>
            <person name="Morin E."/>
            <person name="Murat C."/>
            <person name="Nagy L.G."/>
            <person name="Nolan M."/>
            <person name="Ohm R.A."/>
            <person name="Patyshakuliyeva A."/>
            <person name="Rokas A."/>
            <person name="Ruiz-Duenas F.J."/>
            <person name="Sabat G."/>
            <person name="Salamov A."/>
            <person name="Samejima M."/>
            <person name="Schmutz J."/>
            <person name="Slot J.C."/>
            <person name="St John F."/>
            <person name="Stenlid J."/>
            <person name="Sun H."/>
            <person name="Sun S."/>
            <person name="Syed K."/>
            <person name="Tsang A."/>
            <person name="Wiebenga A."/>
            <person name="Young D."/>
            <person name="Pisabarro A."/>
            <person name="Eastwood D.C."/>
            <person name="Martin F."/>
            <person name="Cullen D."/>
            <person name="Grigoriev I.V."/>
            <person name="Hibbett D.S."/>
        </authorList>
    </citation>
    <scope>NUCLEOTIDE SEQUENCE</scope>
    <source>
        <strain evidence="6">FP-58527</strain>
    </source>
</reference>
<dbReference type="InterPro" id="IPR013863">
    <property type="entry name" value="VID27_C"/>
</dbReference>
<dbReference type="Pfam" id="PF17748">
    <property type="entry name" value="VID27_N"/>
    <property type="match status" value="1"/>
</dbReference>
<feature type="compositionally biased region" description="Acidic residues" evidence="1">
    <location>
        <begin position="349"/>
        <end position="387"/>
    </location>
</feature>
<accession>S8FRB9</accession>
<keyword evidence="6" id="KW-1185">Reference proteome</keyword>
<dbReference type="Proteomes" id="UP000015241">
    <property type="component" value="Unassembled WGS sequence"/>
</dbReference>
<evidence type="ECO:0000256" key="1">
    <source>
        <dbReference type="SAM" id="MobiDB-lite"/>
    </source>
</evidence>
<dbReference type="AlphaFoldDB" id="S8FRB9"/>
<dbReference type="OrthoDB" id="10251113at2759"/>
<dbReference type="SUPFAM" id="SSF50969">
    <property type="entry name" value="YVTN repeat-like/Quinoprotein amine dehydrogenase"/>
    <property type="match status" value="1"/>
</dbReference>
<evidence type="ECO:0000313" key="5">
    <source>
        <dbReference type="EMBL" id="EPT03771.1"/>
    </source>
</evidence>
<feature type="domain" description="Vacuolar import/degradation Vid27 C-terminal" evidence="2">
    <location>
        <begin position="395"/>
        <end position="744"/>
    </location>
</feature>
<dbReference type="InterPro" id="IPR040458">
    <property type="entry name" value="Vid27"/>
</dbReference>
<evidence type="ECO:0000259" key="3">
    <source>
        <dbReference type="Pfam" id="PF17747"/>
    </source>
</evidence>
<feature type="region of interest" description="Disordered" evidence="1">
    <location>
        <begin position="737"/>
        <end position="758"/>
    </location>
</feature>
<dbReference type="STRING" id="743788.S8FRB9"/>
<feature type="domain" description="Vid27 N-terminal" evidence="4">
    <location>
        <begin position="1"/>
        <end position="165"/>
    </location>
</feature>
<dbReference type="GO" id="GO:0005737">
    <property type="term" value="C:cytoplasm"/>
    <property type="evidence" value="ECO:0007669"/>
    <property type="project" value="TreeGrafter"/>
</dbReference>
<dbReference type="Pfam" id="PF08553">
    <property type="entry name" value="VID27"/>
    <property type="match status" value="1"/>
</dbReference>
<evidence type="ECO:0000259" key="4">
    <source>
        <dbReference type="Pfam" id="PF17748"/>
    </source>
</evidence>
<dbReference type="InterPro" id="IPR040768">
    <property type="entry name" value="Vid27_PH"/>
</dbReference>
<dbReference type="GO" id="GO:0005634">
    <property type="term" value="C:nucleus"/>
    <property type="evidence" value="ECO:0007669"/>
    <property type="project" value="TreeGrafter"/>
</dbReference>
<dbReference type="PANTHER" id="PTHR31913:SF0">
    <property type="entry name" value="VACUOLAR IMPORT AND DEGRADATION PROTEIN 27"/>
    <property type="match status" value="1"/>
</dbReference>
<feature type="region of interest" description="Disordered" evidence="1">
    <location>
        <begin position="166"/>
        <end position="202"/>
    </location>
</feature>
<name>S8FRB9_FOMSC</name>
<organism evidence="5 6">
    <name type="scientific">Fomitopsis schrenkii</name>
    <name type="common">Brown rot fungus</name>
    <dbReference type="NCBI Taxonomy" id="2126942"/>
    <lineage>
        <taxon>Eukaryota</taxon>
        <taxon>Fungi</taxon>
        <taxon>Dikarya</taxon>
        <taxon>Basidiomycota</taxon>
        <taxon>Agaricomycotina</taxon>
        <taxon>Agaricomycetes</taxon>
        <taxon>Polyporales</taxon>
        <taxon>Fomitopsis</taxon>
    </lineage>
</organism>
<sequence length="758" mass="85360">MNIFRNLIGRVWHDPNAAEVVKIPDGQLYLVRPGTVRGARECIYNEAMATIRRVASVEHNFQLVVTRVYEEGDQELLEDEEETDEERVFLISEELEFRSTTTSEGEACFVWRDLEGDVDEFYEFVSPGTNGVTQAFFETCMYRAMYERKYRKSADDTTDAELEEFIRKPPSDKKQDQEPAIETAPVAEAMPTPAPAPEPTLTPTATATEDTSAEVLLANPAELHLWDTVQGFFVKQADVIASIAQHTSAGPFDYWLLVRSDSGLSLTHRITSDMNQRWASKMMAFTWNHVSDAGAQSSWCLRFETTGAYEQFQALFSRALWESLNNYSWEKAKAEEQAYVLSSQVEDVEMQDVEDDEDEEEDVANELDKSDEESESEPEPEPDEEDTLPPLRKGERNSQLTVGYKGDRSYVVRGGKIGVFAHTGDNQVKYHASIGNLATSKGKEFSPNHVMLHDQDSKMILMNPGEPNSLFNLDIERGKIIEEWKVHEDVKVNHIAPDSKFAQTTPQQTIVGASHNALFRIDPRISGTKMVDSQFKQYVSRNQFSGVTTTEAGKLAVASEKGEIRLFDSIGKNAKTALPPLGDPIMGIDVTANGRWIVATTKTYLLLIDTLIGEGRYTGQLGFDRSFPATARPVPRRLQLRAEHVAYMEHSVSFSPARFNMGEGQEENAIVTSTGQYVIAWDFAKVKKGYLDKYEIKKYEDHVVQDNFKFGDDKEIIVALENNVLAVNKKSLKRPTRASIATPRRSLRSRSNIVNSPF</sequence>
<gene>
    <name evidence="5" type="ORF">FOMPIDRAFT_1028616</name>
</gene>
<feature type="domain" description="Vid27 PH-like" evidence="3">
    <location>
        <begin position="214"/>
        <end position="323"/>
    </location>
</feature>
<dbReference type="EMBL" id="KE504129">
    <property type="protein sequence ID" value="EPT03771.1"/>
    <property type="molecule type" value="Genomic_DNA"/>
</dbReference>
<feature type="compositionally biased region" description="Polar residues" evidence="1">
    <location>
        <begin position="749"/>
        <end position="758"/>
    </location>
</feature>
<dbReference type="Pfam" id="PF17747">
    <property type="entry name" value="VID27_PH"/>
    <property type="match status" value="1"/>
</dbReference>
<protein>
    <recommendedName>
        <fullName evidence="7">VID27 cytoplasmic protein</fullName>
    </recommendedName>
</protein>
<dbReference type="InterPro" id="IPR040979">
    <property type="entry name" value="Vid27_N"/>
</dbReference>
<evidence type="ECO:0000259" key="2">
    <source>
        <dbReference type="Pfam" id="PF08553"/>
    </source>
</evidence>
<dbReference type="InParanoid" id="S8FRB9"/>
<feature type="region of interest" description="Disordered" evidence="1">
    <location>
        <begin position="349"/>
        <end position="399"/>
    </location>
</feature>
<dbReference type="FunCoup" id="S8FRB9">
    <property type="interactions" value="179"/>
</dbReference>
<evidence type="ECO:0008006" key="7">
    <source>
        <dbReference type="Google" id="ProtNLM"/>
    </source>
</evidence>
<dbReference type="HOGENOM" id="CLU_007002_0_0_1"/>
<dbReference type="PANTHER" id="PTHR31913">
    <property type="entry name" value="VACUOLAR IMPORT AND DEGRADATION PROTEIN 27"/>
    <property type="match status" value="1"/>
</dbReference>
<proteinExistence type="predicted"/>